<comment type="caution">
    <text evidence="6">The sequence shown here is derived from an EMBL/GenBank/DDBJ whole genome shotgun (WGS) entry which is preliminary data.</text>
</comment>
<dbReference type="GO" id="GO:0005834">
    <property type="term" value="C:heterotrimeric G-protein complex"/>
    <property type="evidence" value="ECO:0007669"/>
    <property type="project" value="TreeGrafter"/>
</dbReference>
<dbReference type="PROSITE" id="PS51882">
    <property type="entry name" value="G_ALPHA"/>
    <property type="match status" value="1"/>
</dbReference>
<dbReference type="GO" id="GO:0007188">
    <property type="term" value="P:adenylate cyclase-modulating G protein-coupled receptor signaling pathway"/>
    <property type="evidence" value="ECO:0007669"/>
    <property type="project" value="TreeGrafter"/>
</dbReference>
<evidence type="ECO:0000256" key="4">
    <source>
        <dbReference type="ARBA" id="ARBA00023224"/>
    </source>
</evidence>
<evidence type="ECO:0000256" key="5">
    <source>
        <dbReference type="PIRSR" id="PIRSR601019-1"/>
    </source>
</evidence>
<proteinExistence type="predicted"/>
<dbReference type="GO" id="GO:0003924">
    <property type="term" value="F:GTPase activity"/>
    <property type="evidence" value="ECO:0007669"/>
    <property type="project" value="InterPro"/>
</dbReference>
<dbReference type="Proteomes" id="UP000031668">
    <property type="component" value="Unassembled WGS sequence"/>
</dbReference>
<feature type="binding site" evidence="5">
    <location>
        <begin position="52"/>
        <end position="55"/>
    </location>
    <ligand>
        <name>GTP</name>
        <dbReference type="ChEBI" id="CHEBI:37565"/>
    </ligand>
</feature>
<dbReference type="FunFam" id="3.40.50.300:FF:000692">
    <property type="entry name" value="Guanine nucleotide-binding protein subunit alpha"/>
    <property type="match status" value="1"/>
</dbReference>
<dbReference type="OMA" id="SSKLRNC"/>
<dbReference type="GO" id="GO:0046872">
    <property type="term" value="F:metal ion binding"/>
    <property type="evidence" value="ECO:0007669"/>
    <property type="project" value="UniProtKB-KW"/>
</dbReference>
<keyword evidence="4" id="KW-0807">Transducer</keyword>
<keyword evidence="2 5" id="KW-0547">Nucleotide-binding</keyword>
<dbReference type="Pfam" id="PF00503">
    <property type="entry name" value="G-alpha"/>
    <property type="match status" value="1"/>
</dbReference>
<dbReference type="EMBL" id="JWZT01002320">
    <property type="protein sequence ID" value="KII69680.1"/>
    <property type="molecule type" value="Genomic_DNA"/>
</dbReference>
<accession>A0A0C2N001</accession>
<dbReference type="GO" id="GO:0031683">
    <property type="term" value="F:G-protein beta/gamma-subunit complex binding"/>
    <property type="evidence" value="ECO:0007669"/>
    <property type="project" value="InterPro"/>
</dbReference>
<dbReference type="Gene3D" id="3.40.50.300">
    <property type="entry name" value="P-loop containing nucleotide triphosphate hydrolases"/>
    <property type="match status" value="1"/>
</dbReference>
<dbReference type="OrthoDB" id="5817230at2759"/>
<dbReference type="AlphaFoldDB" id="A0A0C2N001"/>
<evidence type="ECO:0000256" key="1">
    <source>
        <dbReference type="ARBA" id="ARBA00022723"/>
    </source>
</evidence>
<dbReference type="PANTHER" id="PTHR10218">
    <property type="entry name" value="GTP-BINDING PROTEIN ALPHA SUBUNIT"/>
    <property type="match status" value="1"/>
</dbReference>
<keyword evidence="1" id="KW-0479">Metal-binding</keyword>
<organism evidence="6 7">
    <name type="scientific">Thelohanellus kitauei</name>
    <name type="common">Myxosporean</name>
    <dbReference type="NCBI Taxonomy" id="669202"/>
    <lineage>
        <taxon>Eukaryota</taxon>
        <taxon>Metazoa</taxon>
        <taxon>Cnidaria</taxon>
        <taxon>Myxozoa</taxon>
        <taxon>Myxosporea</taxon>
        <taxon>Bivalvulida</taxon>
        <taxon>Platysporina</taxon>
        <taxon>Myxobolidae</taxon>
        <taxon>Thelohanellus</taxon>
    </lineage>
</organism>
<dbReference type="GO" id="GO:0001664">
    <property type="term" value="F:G protein-coupled receptor binding"/>
    <property type="evidence" value="ECO:0007669"/>
    <property type="project" value="TreeGrafter"/>
</dbReference>
<keyword evidence="7" id="KW-1185">Reference proteome</keyword>
<evidence type="ECO:0000313" key="6">
    <source>
        <dbReference type="EMBL" id="KII69680.1"/>
    </source>
</evidence>
<evidence type="ECO:0000256" key="3">
    <source>
        <dbReference type="ARBA" id="ARBA00023134"/>
    </source>
</evidence>
<keyword evidence="3 5" id="KW-0342">GTP-binding</keyword>
<dbReference type="SUPFAM" id="SSF52540">
    <property type="entry name" value="P-loop containing nucleoside triphosphate hydrolases"/>
    <property type="match status" value="1"/>
</dbReference>
<dbReference type="PANTHER" id="PTHR10218:SF360">
    <property type="entry name" value="GUANINE NUCLEOTIDE-BINDING PROTEIN SUBUNIT ALPHA HOMOLOG"/>
    <property type="match status" value="1"/>
</dbReference>
<dbReference type="GO" id="GO:0005737">
    <property type="term" value="C:cytoplasm"/>
    <property type="evidence" value="ECO:0007669"/>
    <property type="project" value="TreeGrafter"/>
</dbReference>
<name>A0A0C2N001_THEKT</name>
<evidence type="ECO:0000256" key="2">
    <source>
        <dbReference type="ARBA" id="ARBA00022741"/>
    </source>
</evidence>
<dbReference type="PRINTS" id="PR00318">
    <property type="entry name" value="GPROTEINA"/>
</dbReference>
<reference evidence="6 7" key="1">
    <citation type="journal article" date="2014" name="Genome Biol. Evol.">
        <title>The genome of the myxosporean Thelohanellus kitauei shows adaptations to nutrient acquisition within its fish host.</title>
        <authorList>
            <person name="Yang Y."/>
            <person name="Xiong J."/>
            <person name="Zhou Z."/>
            <person name="Huo F."/>
            <person name="Miao W."/>
            <person name="Ran C."/>
            <person name="Liu Y."/>
            <person name="Zhang J."/>
            <person name="Feng J."/>
            <person name="Wang M."/>
            <person name="Wang M."/>
            <person name="Wang L."/>
            <person name="Yao B."/>
        </authorList>
    </citation>
    <scope>NUCLEOTIDE SEQUENCE [LARGE SCALE GENOMIC DNA]</scope>
    <source>
        <strain evidence="6">Wuqing</strain>
    </source>
</reference>
<protein>
    <submittedName>
        <fullName evidence="6">Guanine nucleotide-binding protein subunit alpha-12</fullName>
    </submittedName>
</protein>
<evidence type="ECO:0000313" key="7">
    <source>
        <dbReference type="Proteomes" id="UP000031668"/>
    </source>
</evidence>
<dbReference type="GO" id="GO:0005525">
    <property type="term" value="F:GTP binding"/>
    <property type="evidence" value="ECO:0007669"/>
    <property type="project" value="UniProtKB-KW"/>
</dbReference>
<gene>
    <name evidence="6" type="ORF">RF11_07277</name>
</gene>
<dbReference type="InterPro" id="IPR027417">
    <property type="entry name" value="P-loop_NTPase"/>
</dbReference>
<sequence length="136" mass="15761">MVGVIFMVPSSDFDRVIIEDRKTNAVVEALNIFKAIIQSSKLRNCAIVVNFNKVDILVEKIKLKNIDEYLPNFVGDPRNIDDVKNFYINTFSAVVPEYLSPDFFFTNSLDRKNIKNTFNIIKQNVLNFNMKKLLHE</sequence>
<dbReference type="InterPro" id="IPR001019">
    <property type="entry name" value="Gprotein_alpha_su"/>
</dbReference>